<feature type="compositionally biased region" description="Basic and acidic residues" evidence="1">
    <location>
        <begin position="1"/>
        <end position="10"/>
    </location>
</feature>
<evidence type="ECO:0000313" key="2">
    <source>
        <dbReference type="EMBL" id="EMD32370.1"/>
    </source>
</evidence>
<keyword evidence="3" id="KW-1185">Reference proteome</keyword>
<protein>
    <submittedName>
        <fullName evidence="2">Uncharacterized protein</fullName>
    </submittedName>
</protein>
<accession>M2QJT2</accession>
<name>M2QJT2_CERS8</name>
<evidence type="ECO:0000313" key="3">
    <source>
        <dbReference type="Proteomes" id="UP000016930"/>
    </source>
</evidence>
<sequence length="142" mass="15888">MVLERDKEDSSADESMLPGRDLLAHVAVPSRDGRPAQSGRRCAENGPSAPVRPTRGRPVYGKFHLESSRERADALKGQVIGIGVAGEISVRWLPDREPRTRLSKLWPRRSEQKPVEQDVLRIFGADEGITERKRQVVKQGLE</sequence>
<reference evidence="2 3" key="1">
    <citation type="journal article" date="2012" name="Proc. Natl. Acad. Sci. U.S.A.">
        <title>Comparative genomics of Ceriporiopsis subvermispora and Phanerochaete chrysosporium provide insight into selective ligninolysis.</title>
        <authorList>
            <person name="Fernandez-Fueyo E."/>
            <person name="Ruiz-Duenas F.J."/>
            <person name="Ferreira P."/>
            <person name="Floudas D."/>
            <person name="Hibbett D.S."/>
            <person name="Canessa P."/>
            <person name="Larrondo L.F."/>
            <person name="James T.Y."/>
            <person name="Seelenfreund D."/>
            <person name="Lobos S."/>
            <person name="Polanco R."/>
            <person name="Tello M."/>
            <person name="Honda Y."/>
            <person name="Watanabe T."/>
            <person name="Watanabe T."/>
            <person name="Ryu J.S."/>
            <person name="Kubicek C.P."/>
            <person name="Schmoll M."/>
            <person name="Gaskell J."/>
            <person name="Hammel K.E."/>
            <person name="St John F.J."/>
            <person name="Vanden Wymelenberg A."/>
            <person name="Sabat G."/>
            <person name="Splinter BonDurant S."/>
            <person name="Syed K."/>
            <person name="Yadav J.S."/>
            <person name="Doddapaneni H."/>
            <person name="Subramanian V."/>
            <person name="Lavin J.L."/>
            <person name="Oguiza J.A."/>
            <person name="Perez G."/>
            <person name="Pisabarro A.G."/>
            <person name="Ramirez L."/>
            <person name="Santoyo F."/>
            <person name="Master E."/>
            <person name="Coutinho P.M."/>
            <person name="Henrissat B."/>
            <person name="Lombard V."/>
            <person name="Magnuson J.K."/>
            <person name="Kuees U."/>
            <person name="Hori C."/>
            <person name="Igarashi K."/>
            <person name="Samejima M."/>
            <person name="Held B.W."/>
            <person name="Barry K.W."/>
            <person name="LaButti K.M."/>
            <person name="Lapidus A."/>
            <person name="Lindquist E.A."/>
            <person name="Lucas S.M."/>
            <person name="Riley R."/>
            <person name="Salamov A.A."/>
            <person name="Hoffmeister D."/>
            <person name="Schwenk D."/>
            <person name="Hadar Y."/>
            <person name="Yarden O."/>
            <person name="de Vries R.P."/>
            <person name="Wiebenga A."/>
            <person name="Stenlid J."/>
            <person name="Eastwood D."/>
            <person name="Grigoriev I.V."/>
            <person name="Berka R.M."/>
            <person name="Blanchette R.A."/>
            <person name="Kersten P."/>
            <person name="Martinez A.T."/>
            <person name="Vicuna R."/>
            <person name="Cullen D."/>
        </authorList>
    </citation>
    <scope>NUCLEOTIDE SEQUENCE [LARGE SCALE GENOMIC DNA]</scope>
    <source>
        <strain evidence="2 3">B</strain>
    </source>
</reference>
<organism evidence="2 3">
    <name type="scientific">Ceriporiopsis subvermispora (strain B)</name>
    <name type="common">White-rot fungus</name>
    <name type="synonym">Gelatoporia subvermispora</name>
    <dbReference type="NCBI Taxonomy" id="914234"/>
    <lineage>
        <taxon>Eukaryota</taxon>
        <taxon>Fungi</taxon>
        <taxon>Dikarya</taxon>
        <taxon>Basidiomycota</taxon>
        <taxon>Agaricomycotina</taxon>
        <taxon>Agaricomycetes</taxon>
        <taxon>Polyporales</taxon>
        <taxon>Gelatoporiaceae</taxon>
        <taxon>Gelatoporia</taxon>
    </lineage>
</organism>
<proteinExistence type="predicted"/>
<evidence type="ECO:0000256" key="1">
    <source>
        <dbReference type="SAM" id="MobiDB-lite"/>
    </source>
</evidence>
<feature type="region of interest" description="Disordered" evidence="1">
    <location>
        <begin position="1"/>
        <end position="58"/>
    </location>
</feature>
<dbReference type="EMBL" id="KB445811">
    <property type="protein sequence ID" value="EMD32370.1"/>
    <property type="molecule type" value="Genomic_DNA"/>
</dbReference>
<dbReference type="Proteomes" id="UP000016930">
    <property type="component" value="Unassembled WGS sequence"/>
</dbReference>
<dbReference type="AlphaFoldDB" id="M2QJT2"/>
<dbReference type="HOGENOM" id="CLU_1815566_0_0_1"/>
<gene>
    <name evidence="2" type="ORF">CERSUDRAFT_77400</name>
</gene>